<accession>A0A232EYD0</accession>
<sequence>MNLAEVIKRLLFSQNFNLKYFYSHNQKDSGLAVGESTLYIRRYFDNSTRQDVRDIIHLIADEFQNYINKVSF</sequence>
<dbReference type="AlphaFoldDB" id="A0A232EYD0"/>
<comment type="caution">
    <text evidence="1">The sequence shown here is derived from an EMBL/GenBank/DDBJ whole genome shotgun (WGS) entry which is preliminary data.</text>
</comment>
<reference evidence="1 2" key="1">
    <citation type="journal article" date="2017" name="Curr. Biol.">
        <title>The Evolution of Venom by Co-option of Single-Copy Genes.</title>
        <authorList>
            <person name="Martinson E.O."/>
            <person name="Mrinalini"/>
            <person name="Kelkar Y.D."/>
            <person name="Chang C.H."/>
            <person name="Werren J.H."/>
        </authorList>
    </citation>
    <scope>NUCLEOTIDE SEQUENCE [LARGE SCALE GENOMIC DNA]</scope>
    <source>
        <strain evidence="1 2">Alberta</strain>
        <tissue evidence="1">Whole body</tissue>
    </source>
</reference>
<keyword evidence="2" id="KW-1185">Reference proteome</keyword>
<evidence type="ECO:0000313" key="1">
    <source>
        <dbReference type="EMBL" id="OXU23300.1"/>
    </source>
</evidence>
<gene>
    <name evidence="1" type="ORF">TSAR_009104</name>
</gene>
<name>A0A232EYD0_9HYME</name>
<organism evidence="1 2">
    <name type="scientific">Trichomalopsis sarcophagae</name>
    <dbReference type="NCBI Taxonomy" id="543379"/>
    <lineage>
        <taxon>Eukaryota</taxon>
        <taxon>Metazoa</taxon>
        <taxon>Ecdysozoa</taxon>
        <taxon>Arthropoda</taxon>
        <taxon>Hexapoda</taxon>
        <taxon>Insecta</taxon>
        <taxon>Pterygota</taxon>
        <taxon>Neoptera</taxon>
        <taxon>Endopterygota</taxon>
        <taxon>Hymenoptera</taxon>
        <taxon>Apocrita</taxon>
        <taxon>Proctotrupomorpha</taxon>
        <taxon>Chalcidoidea</taxon>
        <taxon>Pteromalidae</taxon>
        <taxon>Pteromalinae</taxon>
        <taxon>Trichomalopsis</taxon>
    </lineage>
</organism>
<protein>
    <submittedName>
        <fullName evidence="1">Uncharacterized protein</fullName>
    </submittedName>
</protein>
<proteinExistence type="predicted"/>
<dbReference type="EMBL" id="NNAY01001657">
    <property type="protein sequence ID" value="OXU23300.1"/>
    <property type="molecule type" value="Genomic_DNA"/>
</dbReference>
<dbReference type="Proteomes" id="UP000215335">
    <property type="component" value="Unassembled WGS sequence"/>
</dbReference>
<evidence type="ECO:0000313" key="2">
    <source>
        <dbReference type="Proteomes" id="UP000215335"/>
    </source>
</evidence>